<evidence type="ECO:0000256" key="1">
    <source>
        <dbReference type="SAM" id="MobiDB-lite"/>
    </source>
</evidence>
<organism evidence="2 3">
    <name type="scientific">Aspergillus taichungensis</name>
    <dbReference type="NCBI Taxonomy" id="482145"/>
    <lineage>
        <taxon>Eukaryota</taxon>
        <taxon>Fungi</taxon>
        <taxon>Dikarya</taxon>
        <taxon>Ascomycota</taxon>
        <taxon>Pezizomycotina</taxon>
        <taxon>Eurotiomycetes</taxon>
        <taxon>Eurotiomycetidae</taxon>
        <taxon>Eurotiales</taxon>
        <taxon>Aspergillaceae</taxon>
        <taxon>Aspergillus</taxon>
        <taxon>Aspergillus subgen. Circumdati</taxon>
    </lineage>
</organism>
<accession>A0A2J5I7E3</accession>
<dbReference type="EMBL" id="KZ559501">
    <property type="protein sequence ID" value="PLN85932.1"/>
    <property type="molecule type" value="Genomic_DNA"/>
</dbReference>
<evidence type="ECO:0000313" key="2">
    <source>
        <dbReference type="EMBL" id="PLN85932.1"/>
    </source>
</evidence>
<proteinExistence type="predicted"/>
<keyword evidence="3" id="KW-1185">Reference proteome</keyword>
<sequence>MSTTQGEIMDPHSDFIVRSLPPRFQVDRIIEHPIHPRHTSHIHLHITLITLNQPLNHTLTMVRGAEYDNNVPSSDNPIENGPNKVHGAGSTDADIGRVHRTAELPEAAKSSGGLHSGGGSAGPTQSGSGKGGHEPKTLGENKGLGAHKA</sequence>
<feature type="compositionally biased region" description="Basic and acidic residues" evidence="1">
    <location>
        <begin position="94"/>
        <end position="103"/>
    </location>
</feature>
<protein>
    <submittedName>
        <fullName evidence="2">Uncharacterized protein</fullName>
    </submittedName>
</protein>
<gene>
    <name evidence="2" type="ORF">BDW42DRAFT_120773</name>
</gene>
<dbReference type="Proteomes" id="UP000235023">
    <property type="component" value="Unassembled WGS sequence"/>
</dbReference>
<evidence type="ECO:0000313" key="3">
    <source>
        <dbReference type="Proteomes" id="UP000235023"/>
    </source>
</evidence>
<dbReference type="OrthoDB" id="3439627at2759"/>
<name>A0A2J5I7E3_9EURO</name>
<feature type="region of interest" description="Disordered" evidence="1">
    <location>
        <begin position="67"/>
        <end position="149"/>
    </location>
</feature>
<reference evidence="3" key="1">
    <citation type="submission" date="2017-12" db="EMBL/GenBank/DDBJ databases">
        <authorList>
            <consortium name="DOE Joint Genome Institute"/>
            <person name="Mondo S.J."/>
            <person name="Kjaerbolling I."/>
            <person name="Vesth T.C."/>
            <person name="Frisvad J.C."/>
            <person name="Nybo J.L."/>
            <person name="Theobald S."/>
            <person name="Kuo A."/>
            <person name="Bowyer P."/>
            <person name="Matsuda Y."/>
            <person name="Lyhne E.K."/>
            <person name="Kogle M.E."/>
            <person name="Clum A."/>
            <person name="Lipzen A."/>
            <person name="Salamov A."/>
            <person name="Ngan C.Y."/>
            <person name="Daum C."/>
            <person name="Chiniquy J."/>
            <person name="Barry K."/>
            <person name="LaButti K."/>
            <person name="Haridas S."/>
            <person name="Simmons B.A."/>
            <person name="Magnuson J.K."/>
            <person name="Mortensen U.H."/>
            <person name="Larsen T.O."/>
            <person name="Grigoriev I.V."/>
            <person name="Baker S.E."/>
            <person name="Andersen M.R."/>
            <person name="Nordberg H.P."/>
            <person name="Cantor M.N."/>
            <person name="Hua S.X."/>
        </authorList>
    </citation>
    <scope>NUCLEOTIDE SEQUENCE [LARGE SCALE GENOMIC DNA]</scope>
    <source>
        <strain evidence="3">IBT 19404</strain>
    </source>
</reference>
<dbReference type="AlphaFoldDB" id="A0A2J5I7E3"/>